<accession>D7G1F2</accession>
<dbReference type="EMBL" id="FN648652">
    <property type="protein sequence ID" value="CBJ26760.1"/>
    <property type="molecule type" value="Genomic_DNA"/>
</dbReference>
<keyword evidence="3" id="KW-1185">Reference proteome</keyword>
<reference evidence="2 3" key="1">
    <citation type="journal article" date="2010" name="Nature">
        <title>The Ectocarpus genome and the independent evolution of multicellularity in brown algae.</title>
        <authorList>
            <person name="Cock J.M."/>
            <person name="Sterck L."/>
            <person name="Rouze P."/>
            <person name="Scornet D."/>
            <person name="Allen A.E."/>
            <person name="Amoutzias G."/>
            <person name="Anthouard V."/>
            <person name="Artiguenave F."/>
            <person name="Aury J.M."/>
            <person name="Badger J.H."/>
            <person name="Beszteri B."/>
            <person name="Billiau K."/>
            <person name="Bonnet E."/>
            <person name="Bothwell J.H."/>
            <person name="Bowler C."/>
            <person name="Boyen C."/>
            <person name="Brownlee C."/>
            <person name="Carrano C.J."/>
            <person name="Charrier B."/>
            <person name="Cho G.Y."/>
            <person name="Coelho S.M."/>
            <person name="Collen J."/>
            <person name="Corre E."/>
            <person name="Da Silva C."/>
            <person name="Delage L."/>
            <person name="Delaroque N."/>
            <person name="Dittami S.M."/>
            <person name="Doulbeau S."/>
            <person name="Elias M."/>
            <person name="Farnham G."/>
            <person name="Gachon C.M."/>
            <person name="Gschloessl B."/>
            <person name="Heesch S."/>
            <person name="Jabbari K."/>
            <person name="Jubin C."/>
            <person name="Kawai H."/>
            <person name="Kimura K."/>
            <person name="Kloareg B."/>
            <person name="Kupper F.C."/>
            <person name="Lang D."/>
            <person name="Le Bail A."/>
            <person name="Leblanc C."/>
            <person name="Lerouge P."/>
            <person name="Lohr M."/>
            <person name="Lopez P.J."/>
            <person name="Martens C."/>
            <person name="Maumus F."/>
            <person name="Michel G."/>
            <person name="Miranda-Saavedra D."/>
            <person name="Morales J."/>
            <person name="Moreau H."/>
            <person name="Motomura T."/>
            <person name="Nagasato C."/>
            <person name="Napoli C.A."/>
            <person name="Nelson D.R."/>
            <person name="Nyvall-Collen P."/>
            <person name="Peters A.F."/>
            <person name="Pommier C."/>
            <person name="Potin P."/>
            <person name="Poulain J."/>
            <person name="Quesneville H."/>
            <person name="Read B."/>
            <person name="Rensing S.A."/>
            <person name="Ritter A."/>
            <person name="Rousvoal S."/>
            <person name="Samanta M."/>
            <person name="Samson G."/>
            <person name="Schroeder D.C."/>
            <person name="Segurens B."/>
            <person name="Strittmatter M."/>
            <person name="Tonon T."/>
            <person name="Tregear J.W."/>
            <person name="Valentin K."/>
            <person name="von Dassow P."/>
            <person name="Yamagishi T."/>
            <person name="Van de Peer Y."/>
            <person name="Wincker P."/>
        </authorList>
    </citation>
    <scope>NUCLEOTIDE SEQUENCE [LARGE SCALE GENOMIC DNA]</scope>
    <source>
        <strain evidence="3">Ec32 / CCAP1310/4</strain>
    </source>
</reference>
<dbReference type="Proteomes" id="UP000002630">
    <property type="component" value="Linkage Group LG18"/>
</dbReference>
<feature type="region of interest" description="Disordered" evidence="1">
    <location>
        <begin position="237"/>
        <end position="269"/>
    </location>
</feature>
<dbReference type="AlphaFoldDB" id="D7G1F2"/>
<organism evidence="2 3">
    <name type="scientific">Ectocarpus siliculosus</name>
    <name type="common">Brown alga</name>
    <name type="synonym">Conferva siliculosa</name>
    <dbReference type="NCBI Taxonomy" id="2880"/>
    <lineage>
        <taxon>Eukaryota</taxon>
        <taxon>Sar</taxon>
        <taxon>Stramenopiles</taxon>
        <taxon>Ochrophyta</taxon>
        <taxon>PX clade</taxon>
        <taxon>Phaeophyceae</taxon>
        <taxon>Ectocarpales</taxon>
        <taxon>Ectocarpaceae</taxon>
        <taxon>Ectocarpus</taxon>
    </lineage>
</organism>
<dbReference type="EMBL" id="FN649743">
    <property type="protein sequence ID" value="CBJ26760.1"/>
    <property type="molecule type" value="Genomic_DNA"/>
</dbReference>
<evidence type="ECO:0000256" key="1">
    <source>
        <dbReference type="SAM" id="MobiDB-lite"/>
    </source>
</evidence>
<dbReference type="InParanoid" id="D7G1F2"/>
<evidence type="ECO:0000313" key="2">
    <source>
        <dbReference type="EMBL" id="CBJ26760.1"/>
    </source>
</evidence>
<name>D7G1F2_ECTSI</name>
<proteinExistence type="predicted"/>
<sequence length="282" mass="31812">MASTLGVLDVLSKLREESERASTALTAQQETNRTLLQKCIEAETESGRTDEAKEALQLRKVQLEQGHEDAETGRREAEGRLRRLQMQQARRKQAAARMRENTTAAGASAVAISKRFRADAFDRVRQIGELRARLRDKRGELESAEEDKRELDVEISNKKATRDTVKAEVTSQLEAVALSCSKVDDIDRENKSLLARAKRVEGEIDEIREAQEEMQEMAVGLQRKNAILRHELRHLKRELEGGNPAQSHMVSSRDQGRNSNNNNAHRIGNGRYRVNGGWSLCC</sequence>
<gene>
    <name evidence="2" type="ORF">Esi_0045_0011</name>
</gene>
<dbReference type="OrthoDB" id="10483214at2759"/>
<feature type="compositionally biased region" description="Polar residues" evidence="1">
    <location>
        <begin position="244"/>
        <end position="264"/>
    </location>
</feature>
<protein>
    <submittedName>
        <fullName evidence="2">Uncharacterized protein</fullName>
    </submittedName>
</protein>
<evidence type="ECO:0000313" key="3">
    <source>
        <dbReference type="Proteomes" id="UP000002630"/>
    </source>
</evidence>